<name>A0ABV5HP96_9VIBR</name>
<comment type="caution">
    <text evidence="3">The sequence shown here is derived from an EMBL/GenBank/DDBJ whole genome shotgun (WGS) entry which is preliminary data.</text>
</comment>
<feature type="signal peptide" evidence="2">
    <location>
        <begin position="1"/>
        <end position="23"/>
    </location>
</feature>
<sequence length="77" mass="8145">MKTTMKTALMTLLFSAFTLGLTACTDDGPAENAGEQVDQTMSEASDQIDDTMTDAGNAIEDTCEDVKEGVDAQDTDC</sequence>
<keyword evidence="4" id="KW-1185">Reference proteome</keyword>
<dbReference type="EMBL" id="JBHMEP010000003">
    <property type="protein sequence ID" value="MFB9136074.1"/>
    <property type="molecule type" value="Genomic_DNA"/>
</dbReference>
<dbReference type="PROSITE" id="PS51257">
    <property type="entry name" value="PROKAR_LIPOPROTEIN"/>
    <property type="match status" value="1"/>
</dbReference>
<protein>
    <recommendedName>
        <fullName evidence="5">YtxH domain-containing protein</fullName>
    </recommendedName>
</protein>
<proteinExistence type="predicted"/>
<feature type="region of interest" description="Disordered" evidence="1">
    <location>
        <begin position="26"/>
        <end position="45"/>
    </location>
</feature>
<dbReference type="RefSeq" id="WP_390193882.1">
    <property type="nucleotide sequence ID" value="NZ_JBHMEP010000003.1"/>
</dbReference>
<evidence type="ECO:0000313" key="4">
    <source>
        <dbReference type="Proteomes" id="UP001589645"/>
    </source>
</evidence>
<accession>A0ABV5HP96</accession>
<dbReference type="Proteomes" id="UP001589645">
    <property type="component" value="Unassembled WGS sequence"/>
</dbReference>
<organism evidence="3 4">
    <name type="scientific">Vibrio olivae</name>
    <dbReference type="NCBI Taxonomy" id="1243002"/>
    <lineage>
        <taxon>Bacteria</taxon>
        <taxon>Pseudomonadati</taxon>
        <taxon>Pseudomonadota</taxon>
        <taxon>Gammaproteobacteria</taxon>
        <taxon>Vibrionales</taxon>
        <taxon>Vibrionaceae</taxon>
        <taxon>Vibrio</taxon>
    </lineage>
</organism>
<evidence type="ECO:0000313" key="3">
    <source>
        <dbReference type="EMBL" id="MFB9136074.1"/>
    </source>
</evidence>
<evidence type="ECO:0008006" key="5">
    <source>
        <dbReference type="Google" id="ProtNLM"/>
    </source>
</evidence>
<keyword evidence="2" id="KW-0732">Signal</keyword>
<feature type="chain" id="PRO_5045808418" description="YtxH domain-containing protein" evidence="2">
    <location>
        <begin position="24"/>
        <end position="77"/>
    </location>
</feature>
<evidence type="ECO:0000256" key="1">
    <source>
        <dbReference type="SAM" id="MobiDB-lite"/>
    </source>
</evidence>
<evidence type="ECO:0000256" key="2">
    <source>
        <dbReference type="SAM" id="SignalP"/>
    </source>
</evidence>
<gene>
    <name evidence="3" type="ORF">ACFFUV_13965</name>
</gene>
<reference evidence="3 4" key="1">
    <citation type="submission" date="2024-09" db="EMBL/GenBank/DDBJ databases">
        <authorList>
            <person name="Sun Q."/>
            <person name="Mori K."/>
        </authorList>
    </citation>
    <scope>NUCLEOTIDE SEQUENCE [LARGE SCALE GENOMIC DNA]</scope>
    <source>
        <strain evidence="3 4">CECT 8064</strain>
    </source>
</reference>